<dbReference type="RefSeq" id="WP_344290162.1">
    <property type="nucleotide sequence ID" value="NZ_BAAAPF010000067.1"/>
</dbReference>
<keyword evidence="3" id="KW-1185">Reference proteome</keyword>
<evidence type="ECO:0000313" key="3">
    <source>
        <dbReference type="Proteomes" id="UP001500443"/>
    </source>
</evidence>
<accession>A0ABN2Y735</accession>
<sequence>MTAETGDGHAAVPPAARPRSLPAPGFAEVRIVAAGPETARQIAEVLRLRFAADEQRSYPAGDDGQGTRLHLTIDTVHVPEAVGPSRLRLVTGHPHADEL</sequence>
<comment type="caution">
    <text evidence="2">The sequence shown here is derived from an EMBL/GenBank/DDBJ whole genome shotgun (WGS) entry which is preliminary data.</text>
</comment>
<feature type="region of interest" description="Disordered" evidence="1">
    <location>
        <begin position="1"/>
        <end position="23"/>
    </location>
</feature>
<evidence type="ECO:0000256" key="1">
    <source>
        <dbReference type="SAM" id="MobiDB-lite"/>
    </source>
</evidence>
<name>A0ABN2Y735_9ACTN</name>
<feature type="compositionally biased region" description="Low complexity" evidence="1">
    <location>
        <begin position="10"/>
        <end position="23"/>
    </location>
</feature>
<evidence type="ECO:0000313" key="2">
    <source>
        <dbReference type="EMBL" id="GAA2122598.1"/>
    </source>
</evidence>
<protein>
    <submittedName>
        <fullName evidence="2">Uncharacterized protein</fullName>
    </submittedName>
</protein>
<organism evidence="2 3">
    <name type="scientific">Streptomyces synnematoformans</name>
    <dbReference type="NCBI Taxonomy" id="415721"/>
    <lineage>
        <taxon>Bacteria</taxon>
        <taxon>Bacillati</taxon>
        <taxon>Actinomycetota</taxon>
        <taxon>Actinomycetes</taxon>
        <taxon>Kitasatosporales</taxon>
        <taxon>Streptomycetaceae</taxon>
        <taxon>Streptomyces</taxon>
    </lineage>
</organism>
<dbReference type="Proteomes" id="UP001500443">
    <property type="component" value="Unassembled WGS sequence"/>
</dbReference>
<gene>
    <name evidence="2" type="ORF">GCM10009802_26590</name>
</gene>
<dbReference type="EMBL" id="BAAAPF010000067">
    <property type="protein sequence ID" value="GAA2122598.1"/>
    <property type="molecule type" value="Genomic_DNA"/>
</dbReference>
<proteinExistence type="predicted"/>
<reference evidence="3" key="1">
    <citation type="journal article" date="2019" name="Int. J. Syst. Evol. Microbiol.">
        <title>The Global Catalogue of Microorganisms (GCM) 10K type strain sequencing project: providing services to taxonomists for standard genome sequencing and annotation.</title>
        <authorList>
            <consortium name="The Broad Institute Genomics Platform"/>
            <consortium name="The Broad Institute Genome Sequencing Center for Infectious Disease"/>
            <person name="Wu L."/>
            <person name="Ma J."/>
        </authorList>
    </citation>
    <scope>NUCLEOTIDE SEQUENCE [LARGE SCALE GENOMIC DNA]</scope>
    <source>
        <strain evidence="3">JCM 15481</strain>
    </source>
</reference>